<feature type="domain" description="Fibronectin type-III" evidence="11">
    <location>
        <begin position="119"/>
        <end position="231"/>
    </location>
</feature>
<accession>A0A4W2GLB8</accession>
<organism evidence="12 13">
    <name type="scientific">Bos indicus x Bos taurus</name>
    <name type="common">Hybrid cattle</name>
    <dbReference type="NCBI Taxonomy" id="30522"/>
    <lineage>
        <taxon>Eukaryota</taxon>
        <taxon>Metazoa</taxon>
        <taxon>Chordata</taxon>
        <taxon>Craniata</taxon>
        <taxon>Vertebrata</taxon>
        <taxon>Euteleostomi</taxon>
        <taxon>Mammalia</taxon>
        <taxon>Eutheria</taxon>
        <taxon>Laurasiatheria</taxon>
        <taxon>Artiodactyla</taxon>
        <taxon>Ruminantia</taxon>
        <taxon>Pecora</taxon>
        <taxon>Bovidae</taxon>
        <taxon>Bovinae</taxon>
        <taxon>Bos</taxon>
    </lineage>
</organism>
<proteinExistence type="predicted"/>
<reference evidence="12" key="2">
    <citation type="submission" date="2025-08" db="UniProtKB">
        <authorList>
            <consortium name="Ensembl"/>
        </authorList>
    </citation>
    <scope>IDENTIFICATION</scope>
</reference>
<keyword evidence="5 9" id="KW-0472">Membrane</keyword>
<name>A0A4W2GLB8_BOBOX</name>
<dbReference type="InterPro" id="IPR036116">
    <property type="entry name" value="FN3_sf"/>
</dbReference>
<dbReference type="Gene3D" id="2.60.40.10">
    <property type="entry name" value="Immunoglobulins"/>
    <property type="match status" value="2"/>
</dbReference>
<evidence type="ECO:0000313" key="13">
    <source>
        <dbReference type="Proteomes" id="UP000429181"/>
    </source>
</evidence>
<feature type="region of interest" description="Disordered" evidence="8">
    <location>
        <begin position="338"/>
        <end position="385"/>
    </location>
</feature>
<dbReference type="PANTHER" id="PTHR23037">
    <property type="entry name" value="CYTOKINE RECEPTOR"/>
    <property type="match status" value="1"/>
</dbReference>
<gene>
    <name evidence="12" type="primary">IL21R</name>
</gene>
<evidence type="ECO:0000256" key="8">
    <source>
        <dbReference type="SAM" id="MobiDB-lite"/>
    </source>
</evidence>
<evidence type="ECO:0000256" key="1">
    <source>
        <dbReference type="ARBA" id="ARBA00004479"/>
    </source>
</evidence>
<comment type="subcellular location">
    <subcellularLocation>
        <location evidence="1">Membrane</location>
        <topology evidence="1">Single-pass type I membrane protein</topology>
    </subcellularLocation>
</comment>
<evidence type="ECO:0000256" key="4">
    <source>
        <dbReference type="ARBA" id="ARBA00022989"/>
    </source>
</evidence>
<dbReference type="PANTHER" id="PTHR23037:SF7">
    <property type="entry name" value="INTERLEUKIN-21 RECEPTOR"/>
    <property type="match status" value="1"/>
</dbReference>
<evidence type="ECO:0000259" key="11">
    <source>
        <dbReference type="PROSITE" id="PS50853"/>
    </source>
</evidence>
<keyword evidence="3 10" id="KW-0732">Signal</keyword>
<dbReference type="GO" id="GO:0009897">
    <property type="term" value="C:external side of plasma membrane"/>
    <property type="evidence" value="ECO:0007669"/>
    <property type="project" value="TreeGrafter"/>
</dbReference>
<feature type="signal peptide" evidence="10">
    <location>
        <begin position="1"/>
        <end position="19"/>
    </location>
</feature>
<keyword evidence="6" id="KW-0675">Receptor</keyword>
<dbReference type="Proteomes" id="UP000429181">
    <property type="component" value="Chromosome 25"/>
</dbReference>
<evidence type="ECO:0000256" key="5">
    <source>
        <dbReference type="ARBA" id="ARBA00023136"/>
    </source>
</evidence>
<dbReference type="InterPro" id="IPR003961">
    <property type="entry name" value="FN3_dom"/>
</dbReference>
<evidence type="ECO:0000313" key="12">
    <source>
        <dbReference type="Ensembl" id="ENSBIXP00005017789.1"/>
    </source>
</evidence>
<dbReference type="GeneTree" id="ENSGT00510000048783"/>
<feature type="region of interest" description="Disordered" evidence="8">
    <location>
        <begin position="401"/>
        <end position="424"/>
    </location>
</feature>
<feature type="transmembrane region" description="Helical" evidence="9">
    <location>
        <begin position="237"/>
        <end position="258"/>
    </location>
</feature>
<protein>
    <submittedName>
        <fullName evidence="12">Interleukin 21 receptor</fullName>
    </submittedName>
</protein>
<feature type="compositionally biased region" description="Basic and acidic residues" evidence="8">
    <location>
        <begin position="289"/>
        <end position="304"/>
    </location>
</feature>
<evidence type="ECO:0000256" key="7">
    <source>
        <dbReference type="ARBA" id="ARBA00023180"/>
    </source>
</evidence>
<evidence type="ECO:0000256" key="2">
    <source>
        <dbReference type="ARBA" id="ARBA00022692"/>
    </source>
</evidence>
<dbReference type="InterPro" id="IPR013783">
    <property type="entry name" value="Ig-like_fold"/>
</dbReference>
<dbReference type="SUPFAM" id="SSF49265">
    <property type="entry name" value="Fibronectin type III"/>
    <property type="match status" value="2"/>
</dbReference>
<evidence type="ECO:0000256" key="3">
    <source>
        <dbReference type="ARBA" id="ARBA00022729"/>
    </source>
</evidence>
<dbReference type="AlphaFoldDB" id="A0A4W2GLB8"/>
<dbReference type="GO" id="GO:0004896">
    <property type="term" value="F:cytokine receptor activity"/>
    <property type="evidence" value="ECO:0007669"/>
    <property type="project" value="InterPro"/>
</dbReference>
<feature type="chain" id="PRO_5021233412" evidence="10">
    <location>
        <begin position="20"/>
        <end position="514"/>
    </location>
</feature>
<dbReference type="Ensembl" id="ENSBIXT00005029902.1">
    <property type="protein sequence ID" value="ENSBIXP00005017789.1"/>
    <property type="gene ID" value="ENSBIXG00005021246.1"/>
</dbReference>
<feature type="compositionally biased region" description="Polar residues" evidence="8">
    <location>
        <begin position="306"/>
        <end position="315"/>
    </location>
</feature>
<keyword evidence="2 9" id="KW-0812">Transmembrane</keyword>
<keyword evidence="4 9" id="KW-1133">Transmembrane helix</keyword>
<evidence type="ECO:0000256" key="10">
    <source>
        <dbReference type="SAM" id="SignalP"/>
    </source>
</evidence>
<feature type="region of interest" description="Disordered" evidence="8">
    <location>
        <begin position="289"/>
        <end position="322"/>
    </location>
</feature>
<sequence length="514" mass="56635">MPCAWAATLLLLMLQGTWGCSNLVCYTDYIETITCILDTWARHPDSLTLTWHDTYGELEDEVTSCSLLRSTHNATHVEYTCHMNVFRLMADDFFNVSMTDPSGNYSQECGSFIVAASIKPSPPFNVTVNFSGYYNVSWSSSSSFSPSDRVYALKDKLQYELRYRKVGEPWAQSPGRKLISEDSRSVFLLPLEFHSGSSYELQVRAGPQPGSTFQGTWSEWSDPVVFHTQPEERKGDLYLHLVPIPLILVCLIFVFLGLKVPWRPWEKVWLQVSSPKPFFQPLYVGHSGDFKPHPAGRGHPDPRPARSQTSFSPSTKCRKEFPWSRNTADPAAFLRPRNQTGAEGELGGPLSPRLASQSFRRNPCSGGGEGAASGKEMAPPAKYMGPPPPLPAPMGSLCPFTATHPPHPPPPPPPTPGGGSHHREDVVMAGGADNLLQPSLKVRGCDLPAAWPSRSAVSPPPFHPRSSPCEWVAGCSIVPGETRGAQRLRLRDRRGRGLGSITSSQPFLFPLPFL</sequence>
<dbReference type="PROSITE" id="PS01355">
    <property type="entry name" value="HEMATOPO_REC_S_F1"/>
    <property type="match status" value="1"/>
</dbReference>
<dbReference type="InterPro" id="IPR003531">
    <property type="entry name" value="Hempt_rcpt_S_F1_CS"/>
</dbReference>
<evidence type="ECO:0000256" key="9">
    <source>
        <dbReference type="SAM" id="Phobius"/>
    </source>
</evidence>
<dbReference type="PROSITE" id="PS50853">
    <property type="entry name" value="FN3"/>
    <property type="match status" value="1"/>
</dbReference>
<feature type="compositionally biased region" description="Pro residues" evidence="8">
    <location>
        <begin position="405"/>
        <end position="416"/>
    </location>
</feature>
<evidence type="ECO:0000256" key="6">
    <source>
        <dbReference type="ARBA" id="ARBA00023170"/>
    </source>
</evidence>
<reference evidence="12 13" key="1">
    <citation type="submission" date="2018-11" db="EMBL/GenBank/DDBJ databases">
        <title>Haplotype-resolved cattle genomes.</title>
        <authorList>
            <person name="Low W.Y."/>
            <person name="Tearle R."/>
            <person name="Bickhart D.M."/>
            <person name="Rosen B.D."/>
            <person name="Koren S."/>
            <person name="Rhie A."/>
            <person name="Hiendleder S."/>
            <person name="Phillippy A.M."/>
            <person name="Smith T.P.L."/>
            <person name="Williams J.L."/>
        </authorList>
    </citation>
    <scope>NUCLEOTIDE SEQUENCE [LARGE SCALE GENOMIC DNA]</scope>
</reference>
<keyword evidence="7" id="KW-0325">Glycoprotein</keyword>
<feature type="compositionally biased region" description="Low complexity" evidence="8">
    <location>
        <begin position="372"/>
        <end position="384"/>
    </location>
</feature>